<evidence type="ECO:0000313" key="2">
    <source>
        <dbReference type="Proteomes" id="UP000278627"/>
    </source>
</evidence>
<sequence length="117" mass="13280">MAMAVCPVCKVDSVKKRLTWRGLLHGMLCFPCGIYCCMKSRVWFCPLCTNEVNYSNGREPSFGRDYRCYRSFEKVRQTNIRDDHEQSTPASRTTVSCGRTISGGSESINSTTLILKH</sequence>
<reference evidence="1 2" key="2">
    <citation type="submission" date="2018-11" db="EMBL/GenBank/DDBJ databases">
        <authorList>
            <consortium name="Pathogen Informatics"/>
        </authorList>
    </citation>
    <scope>NUCLEOTIDE SEQUENCE [LARGE SCALE GENOMIC DNA]</scope>
</reference>
<dbReference type="EMBL" id="UZAD01013129">
    <property type="protein sequence ID" value="VDN89065.1"/>
    <property type="molecule type" value="Genomic_DNA"/>
</dbReference>
<gene>
    <name evidence="1" type="ORF">BPAG_LOCUS7879</name>
</gene>
<evidence type="ECO:0000313" key="3">
    <source>
        <dbReference type="WBParaSite" id="BPAG_0000791701-mRNA-1"/>
    </source>
</evidence>
<organism evidence="3">
    <name type="scientific">Brugia pahangi</name>
    <name type="common">Filarial nematode worm</name>
    <dbReference type="NCBI Taxonomy" id="6280"/>
    <lineage>
        <taxon>Eukaryota</taxon>
        <taxon>Metazoa</taxon>
        <taxon>Ecdysozoa</taxon>
        <taxon>Nematoda</taxon>
        <taxon>Chromadorea</taxon>
        <taxon>Rhabditida</taxon>
        <taxon>Spirurina</taxon>
        <taxon>Spiruromorpha</taxon>
        <taxon>Filarioidea</taxon>
        <taxon>Onchocercidae</taxon>
        <taxon>Brugia</taxon>
    </lineage>
</organism>
<protein>
    <submittedName>
        <fullName evidence="3">LITAF domain-containing protein</fullName>
    </submittedName>
</protein>
<dbReference type="WBParaSite" id="BPAG_0000791701-mRNA-1">
    <property type="protein sequence ID" value="BPAG_0000791701-mRNA-1"/>
    <property type="gene ID" value="BPAG_0000791701"/>
</dbReference>
<dbReference type="Proteomes" id="UP000278627">
    <property type="component" value="Unassembled WGS sequence"/>
</dbReference>
<proteinExistence type="predicted"/>
<evidence type="ECO:0000313" key="1">
    <source>
        <dbReference type="EMBL" id="VDN89065.1"/>
    </source>
</evidence>
<accession>A0A0N4TI72</accession>
<dbReference type="AlphaFoldDB" id="A0A0N4TI72"/>
<reference evidence="3" key="1">
    <citation type="submission" date="2017-02" db="UniProtKB">
        <authorList>
            <consortium name="WormBaseParasite"/>
        </authorList>
    </citation>
    <scope>IDENTIFICATION</scope>
</reference>
<name>A0A0N4TI72_BRUPA</name>
<keyword evidence="2" id="KW-1185">Reference proteome</keyword>